<dbReference type="EC" id="3.5.1.88" evidence="2"/>
<dbReference type="CDD" id="cd00487">
    <property type="entry name" value="Pep_deformylase"/>
    <property type="match status" value="1"/>
</dbReference>
<evidence type="ECO:0000256" key="1">
    <source>
        <dbReference type="ARBA" id="ARBA00010759"/>
    </source>
</evidence>
<dbReference type="GO" id="GO:0046872">
    <property type="term" value="F:metal ion binding"/>
    <property type="evidence" value="ECO:0007669"/>
    <property type="project" value="UniProtKB-KW"/>
</dbReference>
<keyword evidence="2" id="KW-0378">Hydrolase</keyword>
<evidence type="ECO:0000313" key="3">
    <source>
        <dbReference type="EMBL" id="PIP63647.1"/>
    </source>
</evidence>
<dbReference type="PANTHER" id="PTHR10458">
    <property type="entry name" value="PEPTIDE DEFORMYLASE"/>
    <property type="match status" value="1"/>
</dbReference>
<comment type="caution">
    <text evidence="3">The sequence shown here is derived from an EMBL/GenBank/DDBJ whole genome shotgun (WGS) entry which is preliminary data.</text>
</comment>
<dbReference type="Proteomes" id="UP000229699">
    <property type="component" value="Unassembled WGS sequence"/>
</dbReference>
<feature type="binding site" evidence="2">
    <location>
        <position position="168"/>
    </location>
    <ligand>
        <name>Fe cation</name>
        <dbReference type="ChEBI" id="CHEBI:24875"/>
    </ligand>
</feature>
<dbReference type="PRINTS" id="PR01576">
    <property type="entry name" value="PDEFORMYLASE"/>
</dbReference>
<dbReference type="Gene3D" id="3.90.45.10">
    <property type="entry name" value="Peptide deformylase"/>
    <property type="match status" value="1"/>
</dbReference>
<evidence type="ECO:0000256" key="2">
    <source>
        <dbReference type="HAMAP-Rule" id="MF_00163"/>
    </source>
</evidence>
<dbReference type="Pfam" id="PF01327">
    <property type="entry name" value="Pep_deformylase"/>
    <property type="match status" value="1"/>
</dbReference>
<dbReference type="AlphaFoldDB" id="A0A2H0C152"/>
<comment type="cofactor">
    <cofactor evidence="2">
        <name>Fe(2+)</name>
        <dbReference type="ChEBI" id="CHEBI:29033"/>
    </cofactor>
    <text evidence="2">Binds 1 Fe(2+) ion.</text>
</comment>
<dbReference type="PANTHER" id="PTHR10458:SF22">
    <property type="entry name" value="PEPTIDE DEFORMYLASE"/>
    <property type="match status" value="1"/>
</dbReference>
<dbReference type="PIRSF" id="PIRSF004749">
    <property type="entry name" value="Pep_def"/>
    <property type="match status" value="1"/>
</dbReference>
<gene>
    <name evidence="2" type="primary">def</name>
    <name evidence="3" type="ORF">COW97_01370</name>
</gene>
<keyword evidence="2" id="KW-0648">Protein biosynthesis</keyword>
<comment type="catalytic activity">
    <reaction evidence="2">
        <text>N-terminal N-formyl-L-methionyl-[peptide] + H2O = N-terminal L-methionyl-[peptide] + formate</text>
        <dbReference type="Rhea" id="RHEA:24420"/>
        <dbReference type="Rhea" id="RHEA-COMP:10639"/>
        <dbReference type="Rhea" id="RHEA-COMP:10640"/>
        <dbReference type="ChEBI" id="CHEBI:15377"/>
        <dbReference type="ChEBI" id="CHEBI:15740"/>
        <dbReference type="ChEBI" id="CHEBI:49298"/>
        <dbReference type="ChEBI" id="CHEBI:64731"/>
        <dbReference type="EC" id="3.5.1.88"/>
    </reaction>
</comment>
<dbReference type="GO" id="GO:0006412">
    <property type="term" value="P:translation"/>
    <property type="evidence" value="ECO:0007669"/>
    <property type="project" value="UniProtKB-UniRule"/>
</dbReference>
<feature type="active site" evidence="2">
    <location>
        <position position="165"/>
    </location>
</feature>
<sequence length="198" mass="22632">MQSESFIPLLYNNSMLKIVAVPNSILSSPTKPVDTIDNNIKKIVADMEKVLAAQNDPPGVGLAANQVRLDLSIFIIRLTEKSKTKVFINPTIISRSDPFKGSPKRARPYRRLSKKKVKLEGCLSIPRIWGPVKRSDRVFLKYQDLTGKEFVKWFSGFEAIIIQHEMDHLNGVVFTQRSVEQKGQLYREENDELVKIEY</sequence>
<comment type="function">
    <text evidence="2">Removes the formyl group from the N-terminal Met of newly synthesized proteins. Requires at least a dipeptide for an efficient rate of reaction. N-terminal L-methionine is a prerequisite for activity but the enzyme has broad specificity at other positions.</text>
</comment>
<feature type="binding site" evidence="2">
    <location>
        <position position="122"/>
    </location>
    <ligand>
        <name>Fe cation</name>
        <dbReference type="ChEBI" id="CHEBI:24875"/>
    </ligand>
</feature>
<proteinExistence type="inferred from homology"/>
<dbReference type="GO" id="GO:0042586">
    <property type="term" value="F:peptide deformylase activity"/>
    <property type="evidence" value="ECO:0007669"/>
    <property type="project" value="UniProtKB-UniRule"/>
</dbReference>
<dbReference type="SUPFAM" id="SSF56420">
    <property type="entry name" value="Peptide deformylase"/>
    <property type="match status" value="1"/>
</dbReference>
<keyword evidence="2" id="KW-0479">Metal-binding</keyword>
<organism evidence="3 4">
    <name type="scientific">Candidatus Roizmanbacteria bacterium CG22_combo_CG10-13_8_21_14_all_34_12</name>
    <dbReference type="NCBI Taxonomy" id="1974860"/>
    <lineage>
        <taxon>Bacteria</taxon>
        <taxon>Candidatus Roizmaniibacteriota</taxon>
    </lineage>
</organism>
<keyword evidence="2" id="KW-0408">Iron</keyword>
<dbReference type="InterPro" id="IPR023635">
    <property type="entry name" value="Peptide_deformylase"/>
</dbReference>
<evidence type="ECO:0000313" key="4">
    <source>
        <dbReference type="Proteomes" id="UP000229699"/>
    </source>
</evidence>
<protein>
    <recommendedName>
        <fullName evidence="2">Peptide deformylase</fullName>
        <shortName evidence="2">PDF</shortName>
        <ecNumber evidence="2">3.5.1.88</ecNumber>
    </recommendedName>
    <alternativeName>
        <fullName evidence="2">Polypeptide deformylase</fullName>
    </alternativeName>
</protein>
<name>A0A2H0C152_9BACT</name>
<comment type="similarity">
    <text evidence="1 2">Belongs to the polypeptide deformylase family.</text>
</comment>
<feature type="binding site" evidence="2">
    <location>
        <position position="164"/>
    </location>
    <ligand>
        <name>Fe cation</name>
        <dbReference type="ChEBI" id="CHEBI:24875"/>
    </ligand>
</feature>
<dbReference type="EMBL" id="PCTC01000028">
    <property type="protein sequence ID" value="PIP63647.1"/>
    <property type="molecule type" value="Genomic_DNA"/>
</dbReference>
<dbReference type="HAMAP" id="MF_00163">
    <property type="entry name" value="Pep_deformylase"/>
    <property type="match status" value="1"/>
</dbReference>
<dbReference type="InterPro" id="IPR036821">
    <property type="entry name" value="Peptide_deformylase_sf"/>
</dbReference>
<reference evidence="3 4" key="1">
    <citation type="submission" date="2017-09" db="EMBL/GenBank/DDBJ databases">
        <title>Depth-based differentiation of microbial function through sediment-hosted aquifers and enrichment of novel symbionts in the deep terrestrial subsurface.</title>
        <authorList>
            <person name="Probst A.J."/>
            <person name="Ladd B."/>
            <person name="Jarett J.K."/>
            <person name="Geller-Mcgrath D.E."/>
            <person name="Sieber C.M."/>
            <person name="Emerson J.B."/>
            <person name="Anantharaman K."/>
            <person name="Thomas B.C."/>
            <person name="Malmstrom R."/>
            <person name="Stieglmeier M."/>
            <person name="Klingl A."/>
            <person name="Woyke T."/>
            <person name="Ryan C.M."/>
            <person name="Banfield J.F."/>
        </authorList>
    </citation>
    <scope>NUCLEOTIDE SEQUENCE [LARGE SCALE GENOMIC DNA]</scope>
    <source>
        <strain evidence="3">CG22_combo_CG10-13_8_21_14_all_34_12</strain>
    </source>
</reference>
<accession>A0A2H0C152</accession>